<dbReference type="SUPFAM" id="SSF50621">
    <property type="entry name" value="Alanine racemase C-terminal domain-like"/>
    <property type="match status" value="1"/>
</dbReference>
<keyword evidence="5" id="KW-1185">Reference proteome</keyword>
<dbReference type="InterPro" id="IPR022644">
    <property type="entry name" value="De-COase2_N"/>
</dbReference>
<keyword evidence="2" id="KW-0663">Pyridoxal phosphate</keyword>
<dbReference type="Pfam" id="PF02784">
    <property type="entry name" value="Orn_Arg_deC_N"/>
    <property type="match status" value="1"/>
</dbReference>
<dbReference type="Gene3D" id="2.40.37.10">
    <property type="entry name" value="Lyase, Ornithine Decarboxylase, Chain A, domain 1"/>
    <property type="match status" value="1"/>
</dbReference>
<sequence length="475" mass="53084">MDRSYIPPVISGELGRNAPHVAEDRNFYARGPRAPSLFQIDGLPVVGLIEEFGSPLFVFSEYDIRTKAKRIREAFRSRYQKTSFAWSLKTNYLGAICKILQSEGWIAEVVSQFEYEKARQIGFEGNEIVFNGPYKPRAAMKTAIEEGALIQIDNWDELSLAEELVAQHGKVVDIGLRVWLDPEIKPVWSKFGFALENGEAERAAARILENPNLQLHTLHCHIGTYILAPNAYAVTAKKLLHLRDALRARYHYLVPCLNLGGGFPSHSLLHGFAGPAEQVVPPIEAFATAITDVLRELPPGEQPLLRLETGRYLVDEAGYLLSTVIAVKGVNRPALTDGGLSARAYKERMILNEDSRIGYVVDAGINLLYTSAWYQFEILPARTIDAPPVTSRIYGSLCMAIDVIRDHVDLPPLETGDILTIHPVGAYNVTQWMQFIQYRPALVLISNDGKADIIRARETLEDISGPERMPEHLTR</sequence>
<comment type="cofactor">
    <cofactor evidence="1">
        <name>pyridoxal 5'-phosphate</name>
        <dbReference type="ChEBI" id="CHEBI:597326"/>
    </cofactor>
</comment>
<accession>A0ABQ6A2S8</accession>
<feature type="domain" description="Orn/DAP/Arg decarboxylase 2 N-terminal" evidence="3">
    <location>
        <begin position="64"/>
        <end position="314"/>
    </location>
</feature>
<evidence type="ECO:0000256" key="2">
    <source>
        <dbReference type="ARBA" id="ARBA00022898"/>
    </source>
</evidence>
<dbReference type="InterPro" id="IPR009006">
    <property type="entry name" value="Ala_racemase/Decarboxylase_C"/>
</dbReference>
<evidence type="ECO:0000259" key="3">
    <source>
        <dbReference type="Pfam" id="PF02784"/>
    </source>
</evidence>
<comment type="caution">
    <text evidence="4">The sequence shown here is derived from an EMBL/GenBank/DDBJ whole genome shotgun (WGS) entry which is preliminary data.</text>
</comment>
<dbReference type="PANTHER" id="PTHR43727">
    <property type="entry name" value="DIAMINOPIMELATE DECARBOXYLASE"/>
    <property type="match status" value="1"/>
</dbReference>
<dbReference type="PANTHER" id="PTHR43727:SF2">
    <property type="entry name" value="GROUP IV DECARBOXYLASE"/>
    <property type="match status" value="1"/>
</dbReference>
<proteinExistence type="predicted"/>
<dbReference type="EMBL" id="BSOS01000005">
    <property type="protein sequence ID" value="GLR65550.1"/>
    <property type="molecule type" value="Genomic_DNA"/>
</dbReference>
<evidence type="ECO:0000313" key="4">
    <source>
        <dbReference type="EMBL" id="GLR65550.1"/>
    </source>
</evidence>
<evidence type="ECO:0000313" key="5">
    <source>
        <dbReference type="Proteomes" id="UP001156641"/>
    </source>
</evidence>
<dbReference type="Proteomes" id="UP001156641">
    <property type="component" value="Unassembled WGS sequence"/>
</dbReference>
<name>A0ABQ6A2S8_9PROT</name>
<dbReference type="SUPFAM" id="SSF51419">
    <property type="entry name" value="PLP-binding barrel"/>
    <property type="match status" value="1"/>
</dbReference>
<gene>
    <name evidence="4" type="primary">lysA1</name>
    <name evidence="4" type="ORF">GCM10010909_02280</name>
</gene>
<dbReference type="Gene3D" id="3.20.20.10">
    <property type="entry name" value="Alanine racemase"/>
    <property type="match status" value="1"/>
</dbReference>
<protein>
    <submittedName>
        <fullName evidence="4">Diaminopimelate decarboxylase</fullName>
    </submittedName>
</protein>
<dbReference type="InterPro" id="IPR029066">
    <property type="entry name" value="PLP-binding_barrel"/>
</dbReference>
<reference evidence="5" key="1">
    <citation type="journal article" date="2019" name="Int. J. Syst. Evol. Microbiol.">
        <title>The Global Catalogue of Microorganisms (GCM) 10K type strain sequencing project: providing services to taxonomists for standard genome sequencing and annotation.</title>
        <authorList>
            <consortium name="The Broad Institute Genomics Platform"/>
            <consortium name="The Broad Institute Genome Sequencing Center for Infectious Disease"/>
            <person name="Wu L."/>
            <person name="Ma J."/>
        </authorList>
    </citation>
    <scope>NUCLEOTIDE SEQUENCE [LARGE SCALE GENOMIC DNA]</scope>
    <source>
        <strain evidence="5">NBRC 112502</strain>
    </source>
</reference>
<organism evidence="4 5">
    <name type="scientific">Acidocella aquatica</name>
    <dbReference type="NCBI Taxonomy" id="1922313"/>
    <lineage>
        <taxon>Bacteria</taxon>
        <taxon>Pseudomonadati</taxon>
        <taxon>Pseudomonadota</taxon>
        <taxon>Alphaproteobacteria</taxon>
        <taxon>Acetobacterales</taxon>
        <taxon>Acidocellaceae</taxon>
        <taxon>Acidocella</taxon>
    </lineage>
</organism>
<evidence type="ECO:0000256" key="1">
    <source>
        <dbReference type="ARBA" id="ARBA00001933"/>
    </source>
</evidence>